<dbReference type="AlphaFoldDB" id="A7BAG0"/>
<dbReference type="HOGENOM" id="CLU_1253729_0_0_11"/>
<keyword evidence="3" id="KW-1185">Reference proteome</keyword>
<feature type="signal peptide" evidence="1">
    <location>
        <begin position="1"/>
        <end position="20"/>
    </location>
</feature>
<accession>A7BAG0</accession>
<evidence type="ECO:0008006" key="4">
    <source>
        <dbReference type="Google" id="ProtNLM"/>
    </source>
</evidence>
<protein>
    <recommendedName>
        <fullName evidence="4">Tat pathway signal sequence domain protein</fullName>
    </recommendedName>
</protein>
<evidence type="ECO:0000313" key="3">
    <source>
        <dbReference type="Proteomes" id="UP000003553"/>
    </source>
</evidence>
<dbReference type="Gene3D" id="3.30.2030.30">
    <property type="match status" value="1"/>
</dbReference>
<proteinExistence type="predicted"/>
<dbReference type="RefSeq" id="WP_003791161.1">
    <property type="nucleotide sequence ID" value="NZ_DS264586.1"/>
</dbReference>
<sequence>MSRKQLVTLVGAACSSLLLAACFPELPDSVPYPDSGSVPVTERQTLEAFVSGTMPRYMSIIEEVAMESGGVIADVGHSESWACRSAVNGYEISAVRFNIPLIDYEDLRRIVGDAAQRYGYSYSTDPVPRDKENMRSVGLGDQDGNSLIFDHFENDVIFVQFSSGCLPSLRSRDIYGQFALPSVQDMFPRLTVVDAYDANKQKNPLIFRQVATDADQQSGS</sequence>
<dbReference type="EMBL" id="AAYI02000004">
    <property type="protein sequence ID" value="EDN80184.1"/>
    <property type="molecule type" value="Genomic_DNA"/>
</dbReference>
<feature type="chain" id="PRO_5002705209" description="Tat pathway signal sequence domain protein" evidence="1">
    <location>
        <begin position="21"/>
        <end position="220"/>
    </location>
</feature>
<reference evidence="2" key="2">
    <citation type="submission" date="2015-05" db="EMBL/GenBank/DDBJ databases">
        <title>Draft genome sequence of Actinomyces odontolyticus (ATCC 17982).</title>
        <authorList>
            <person name="Sudarsanam P."/>
            <person name="Ley R."/>
            <person name="Guruge J."/>
            <person name="Turnbaugh P.J."/>
            <person name="Mahowald M."/>
            <person name="Liep D."/>
            <person name="Gordon J."/>
        </authorList>
    </citation>
    <scope>NUCLEOTIDE SEQUENCE</scope>
    <source>
        <strain evidence="2">ATCC 17982</strain>
    </source>
</reference>
<name>A7BAG0_9ACTO</name>
<keyword evidence="1" id="KW-0732">Signal</keyword>
<comment type="caution">
    <text evidence="2">The sequence shown here is derived from an EMBL/GenBank/DDBJ whole genome shotgun (WGS) entry which is preliminary data.</text>
</comment>
<reference evidence="2" key="1">
    <citation type="submission" date="2007-04" db="EMBL/GenBank/DDBJ databases">
        <authorList>
            <person name="Fulton L."/>
            <person name="Clifton S."/>
            <person name="Fulton B."/>
            <person name="Xu J."/>
            <person name="Minx P."/>
            <person name="Pepin K.H."/>
            <person name="Johnson M."/>
            <person name="Thiruvilangam P."/>
            <person name="Bhonagiri V."/>
            <person name="Nash W.E."/>
            <person name="Mardis E.R."/>
            <person name="Wilson R.K."/>
        </authorList>
    </citation>
    <scope>NUCLEOTIDE SEQUENCE [LARGE SCALE GENOMIC DNA]</scope>
    <source>
        <strain evidence="2">ATCC 17982</strain>
    </source>
</reference>
<dbReference type="Pfam" id="PF16145">
    <property type="entry name" value="DUF4853"/>
    <property type="match status" value="1"/>
</dbReference>
<organism evidence="2 3">
    <name type="scientific">Schaalia dentiphila ATCC 17982</name>
    <dbReference type="NCBI Taxonomy" id="411466"/>
    <lineage>
        <taxon>Bacteria</taxon>
        <taxon>Bacillati</taxon>
        <taxon>Actinomycetota</taxon>
        <taxon>Actinomycetes</taxon>
        <taxon>Actinomycetales</taxon>
        <taxon>Actinomycetaceae</taxon>
        <taxon>Schaalia</taxon>
        <taxon>Schaalia dentiphila</taxon>
    </lineage>
</organism>
<gene>
    <name evidence="2" type="ORF">ACTODO_00624</name>
</gene>
<dbReference type="InterPro" id="IPR032326">
    <property type="entry name" value="DUF4853"/>
</dbReference>
<evidence type="ECO:0000313" key="2">
    <source>
        <dbReference type="EMBL" id="EDN80184.1"/>
    </source>
</evidence>
<dbReference type="PROSITE" id="PS51257">
    <property type="entry name" value="PROKAR_LIPOPROTEIN"/>
    <property type="match status" value="1"/>
</dbReference>
<evidence type="ECO:0000256" key="1">
    <source>
        <dbReference type="SAM" id="SignalP"/>
    </source>
</evidence>
<dbReference type="eggNOG" id="ENOG5031I1S">
    <property type="taxonomic scope" value="Bacteria"/>
</dbReference>
<dbReference type="Proteomes" id="UP000003553">
    <property type="component" value="Unassembled WGS sequence"/>
</dbReference>